<keyword evidence="2" id="KW-0677">Repeat</keyword>
<evidence type="ECO:0000256" key="3">
    <source>
        <dbReference type="ARBA" id="ARBA00022771"/>
    </source>
</evidence>
<evidence type="ECO:0000256" key="1">
    <source>
        <dbReference type="ARBA" id="ARBA00022723"/>
    </source>
</evidence>
<evidence type="ECO:0000256" key="6">
    <source>
        <dbReference type="SAM" id="MobiDB-lite"/>
    </source>
</evidence>
<feature type="domain" description="C2H2-type" evidence="7">
    <location>
        <begin position="408"/>
        <end position="435"/>
    </location>
</feature>
<dbReference type="GO" id="GO:0005634">
    <property type="term" value="C:nucleus"/>
    <property type="evidence" value="ECO:0007669"/>
    <property type="project" value="TreeGrafter"/>
</dbReference>
<dbReference type="PROSITE" id="PS00028">
    <property type="entry name" value="ZINC_FINGER_C2H2_1"/>
    <property type="match status" value="8"/>
</dbReference>
<dbReference type="PANTHER" id="PTHR24408:SF21">
    <property type="entry name" value="ZINC FINGER PROTEIN"/>
    <property type="match status" value="1"/>
</dbReference>
<dbReference type="Gene3D" id="3.30.160.60">
    <property type="entry name" value="Classic Zinc Finger"/>
    <property type="match status" value="9"/>
</dbReference>
<dbReference type="GO" id="GO:0008270">
    <property type="term" value="F:zinc ion binding"/>
    <property type="evidence" value="ECO:0007669"/>
    <property type="project" value="UniProtKB-KW"/>
</dbReference>
<dbReference type="InterPro" id="IPR036236">
    <property type="entry name" value="Znf_C2H2_sf"/>
</dbReference>
<dbReference type="AlphaFoldDB" id="A0A914AXR9"/>
<dbReference type="SMART" id="SM00355">
    <property type="entry name" value="ZnF_C2H2"/>
    <property type="match status" value="18"/>
</dbReference>
<keyword evidence="3 5" id="KW-0863">Zinc-finger</keyword>
<evidence type="ECO:0000256" key="2">
    <source>
        <dbReference type="ARBA" id="ARBA00022737"/>
    </source>
</evidence>
<reference evidence="8" key="1">
    <citation type="submission" date="2022-11" db="UniProtKB">
        <authorList>
            <consortium name="EnsemblMetazoa"/>
        </authorList>
    </citation>
    <scope>IDENTIFICATION</scope>
</reference>
<proteinExistence type="predicted"/>
<feature type="region of interest" description="Disordered" evidence="6">
    <location>
        <begin position="230"/>
        <end position="260"/>
    </location>
</feature>
<evidence type="ECO:0000256" key="5">
    <source>
        <dbReference type="PROSITE-ProRule" id="PRU00042"/>
    </source>
</evidence>
<dbReference type="PANTHER" id="PTHR24408">
    <property type="entry name" value="ZINC FINGER PROTEIN"/>
    <property type="match status" value="1"/>
</dbReference>
<dbReference type="PROSITE" id="PS50157">
    <property type="entry name" value="ZINC_FINGER_C2H2_2"/>
    <property type="match status" value="9"/>
</dbReference>
<dbReference type="OrthoDB" id="10015593at2759"/>
<keyword evidence="1" id="KW-0479">Metal-binding</keyword>
<feature type="compositionally biased region" description="Basic residues" evidence="6">
    <location>
        <begin position="189"/>
        <end position="200"/>
    </location>
</feature>
<dbReference type="RefSeq" id="XP_038068483.1">
    <property type="nucleotide sequence ID" value="XM_038212555.1"/>
</dbReference>
<dbReference type="Proteomes" id="UP000887568">
    <property type="component" value="Unplaced"/>
</dbReference>
<feature type="region of interest" description="Disordered" evidence="6">
    <location>
        <begin position="297"/>
        <end position="326"/>
    </location>
</feature>
<keyword evidence="4" id="KW-0862">Zinc</keyword>
<dbReference type="Pfam" id="PF00096">
    <property type="entry name" value="zf-C2H2"/>
    <property type="match status" value="2"/>
</dbReference>
<feature type="domain" description="C2H2-type" evidence="7">
    <location>
        <begin position="845"/>
        <end position="872"/>
    </location>
</feature>
<dbReference type="Pfam" id="PF13909">
    <property type="entry name" value="zf-H2C2_5"/>
    <property type="match status" value="1"/>
</dbReference>
<feature type="domain" description="C2H2-type" evidence="7">
    <location>
        <begin position="515"/>
        <end position="542"/>
    </location>
</feature>
<dbReference type="GeneID" id="119737908"/>
<feature type="domain" description="C2H2-type" evidence="7">
    <location>
        <begin position="380"/>
        <end position="407"/>
    </location>
</feature>
<accession>A0A914AXR9</accession>
<dbReference type="SUPFAM" id="SSF57667">
    <property type="entry name" value="beta-beta-alpha zinc fingers"/>
    <property type="match status" value="8"/>
</dbReference>
<feature type="domain" description="C2H2-type" evidence="7">
    <location>
        <begin position="794"/>
        <end position="821"/>
    </location>
</feature>
<protein>
    <recommendedName>
        <fullName evidence="7">C2H2-type domain-containing protein</fullName>
    </recommendedName>
</protein>
<sequence length="1223" mass="138745">MPSSRAYVCSQCAKSNACINYLGLKLMNMDTSTSGSCGARFAKLEDYLCHQKPPCNDGQEFNSTELEKSSSLVLGEGDQTIASDENAVIVSTETDTVTLQEALDETEDGLQKQEQSGHNAVLPEPETELGTIFICKECNRYTAILADLKKHLLELHNIPLDSEGDILRVLPLNSLVRRKDVDKNSVPREKRKRGRPKKYPGKNVDIPFTKTGQVMLEDSEELAVMMTATTEEKSNIGSGEGAHRTKRGRPRKTEEQREQEKQMMIERIQKELECERSQTSEEKICLTCGREFARARQLKSHRCQGGDPESKSDADGEDDGLATQNIESLCNGGPGMDLPNFDLGKIPERLDLTERTIPQTLNDKALPDLRINKSQALKVYTCPVCRKVYKTKPSLLVHLSTHTKEKPFKCSECSYSSSVKSNLKIHMRKHTNERLHCDVCNYSCISKGNLKKHKSTHGPKQTPIYCRLCSRRAYTHTHLLRHLESEHDIQSDSMAKRYYEEQKLKCRVGQRNLLYQCHVCNRKFKDRRSHDAHVLLHRPTKPFKCALCPYASVRYDAIEVHAKRHWFIYTCHLCRAKVLSVELLKTHLHTHEIPDGSSQDGLLEQSIRTSMYQTDPIEKELVNEHNRRNGLALEGRNEKSPHTENFQGDQANDMGKQTEFLKTEYFKVLSTSAVDSSELQEISEAFAKLNFKKLSLDLLREIHALYGDNECPVCGKLFRYRAQLKVHEKTHEDEKNFKCNLCQYSSHTKQGLKRHVDTVHVGTRLKCPTCDFETTSSTYLLAHRKKQHMDSEVFQCTQCDMSTASEREMKDHIAAHHAELPKSELEKIMGKHIHIRSRSGSVASHRCRLCGEVFRRVCDLRRHLWFHSGTNPYKCRLCRFVARTAQNLQIHMLKHSNARMHLCHHCGKMFKMKSALKAHCMSQHPADKLVSCPHCQFTTNNESLLQRHMGVHVNLPSQTFRCFQCTQYTDSKDTLREHYQQDHPDTPFEESLSYEVPEEKITTLNISINHKDGVLQYKCSQCDVLLVNNGELGQHLRDVHGLAITSIAEGEGGEMDPEQLATGNLTGQADLNGLTQESHTVQLADHAEDESTSAMQLLQHIIDIQKIAEADRAIGDTNQAQPYTAEDNNQGSEHDRIPESITAVNYLTASENLTDTHGDGYTHQSQPNLQVIESCQVIGQPIQHDGSSEDIPVAVFEQEVADGVTLEPEGHITYILSEEQQPS</sequence>
<feature type="domain" description="C2H2-type" evidence="7">
    <location>
        <begin position="901"/>
        <end position="929"/>
    </location>
</feature>
<organism evidence="8 9">
    <name type="scientific">Patiria miniata</name>
    <name type="common">Bat star</name>
    <name type="synonym">Asterina miniata</name>
    <dbReference type="NCBI Taxonomy" id="46514"/>
    <lineage>
        <taxon>Eukaryota</taxon>
        <taxon>Metazoa</taxon>
        <taxon>Echinodermata</taxon>
        <taxon>Eleutherozoa</taxon>
        <taxon>Asterozoa</taxon>
        <taxon>Asteroidea</taxon>
        <taxon>Valvatacea</taxon>
        <taxon>Valvatida</taxon>
        <taxon>Asterinidae</taxon>
        <taxon>Patiria</taxon>
    </lineage>
</organism>
<evidence type="ECO:0000313" key="9">
    <source>
        <dbReference type="Proteomes" id="UP000887568"/>
    </source>
</evidence>
<dbReference type="GO" id="GO:0043565">
    <property type="term" value="F:sequence-specific DNA binding"/>
    <property type="evidence" value="ECO:0007669"/>
    <property type="project" value="TreeGrafter"/>
</dbReference>
<dbReference type="InterPro" id="IPR013087">
    <property type="entry name" value="Znf_C2H2_type"/>
</dbReference>
<dbReference type="EnsemblMetazoa" id="XM_038212555.1">
    <property type="protein sequence ID" value="XP_038068483.1"/>
    <property type="gene ID" value="LOC119737908"/>
</dbReference>
<evidence type="ECO:0000256" key="4">
    <source>
        <dbReference type="ARBA" id="ARBA00022833"/>
    </source>
</evidence>
<name>A0A914AXR9_PATMI</name>
<dbReference type="GO" id="GO:0000981">
    <property type="term" value="F:DNA-binding transcription factor activity, RNA polymerase II-specific"/>
    <property type="evidence" value="ECO:0007669"/>
    <property type="project" value="TreeGrafter"/>
</dbReference>
<evidence type="ECO:0000259" key="7">
    <source>
        <dbReference type="PROSITE" id="PS50157"/>
    </source>
</evidence>
<feature type="domain" description="C2H2-type" evidence="7">
    <location>
        <begin position="709"/>
        <end position="736"/>
    </location>
</feature>
<feature type="domain" description="C2H2-type" evidence="7">
    <location>
        <begin position="1017"/>
        <end position="1040"/>
    </location>
</feature>
<feature type="domain" description="C2H2-type" evidence="7">
    <location>
        <begin position="737"/>
        <end position="765"/>
    </location>
</feature>
<feature type="compositionally biased region" description="Basic and acidic residues" evidence="6">
    <location>
        <begin position="251"/>
        <end position="260"/>
    </location>
</feature>
<evidence type="ECO:0000313" key="8">
    <source>
        <dbReference type="EnsemblMetazoa" id="XP_038068483.1"/>
    </source>
</evidence>
<keyword evidence="9" id="KW-1185">Reference proteome</keyword>
<dbReference type="FunFam" id="3.30.160.60:FF:002319">
    <property type="entry name" value="Uncharacterized protein"/>
    <property type="match status" value="1"/>
</dbReference>
<feature type="region of interest" description="Disordered" evidence="6">
    <location>
        <begin position="181"/>
        <end position="206"/>
    </location>
</feature>
<dbReference type="OMA" id="ASHACKH"/>